<feature type="transmembrane region" description="Helical" evidence="6">
    <location>
        <begin position="73"/>
        <end position="94"/>
    </location>
</feature>
<feature type="transmembrane region" description="Helical" evidence="6">
    <location>
        <begin position="46"/>
        <end position="66"/>
    </location>
</feature>
<reference evidence="9" key="1">
    <citation type="submission" date="2015-02" db="EMBL/GenBank/DDBJ databases">
        <title>Draft Genome of Frankia sp. CpI1-S.</title>
        <authorList>
            <person name="Oshone R.T."/>
            <person name="Ngom M."/>
            <person name="Ghodhbane-Gtari F."/>
            <person name="Gtari M."/>
            <person name="Morris K."/>
            <person name="Thomas K."/>
            <person name="Sen A."/>
            <person name="Tisa L.S."/>
        </authorList>
    </citation>
    <scope>NUCLEOTIDE SEQUENCE [LARGE SCALE GENOMIC DNA]</scope>
    <source>
        <strain evidence="9">CpI1-S</strain>
    </source>
</reference>
<feature type="transmembrane region" description="Helical" evidence="6">
    <location>
        <begin position="374"/>
        <end position="393"/>
    </location>
</feature>
<organism evidence="8 9">
    <name type="scientific">Frankia torreyi</name>
    <dbReference type="NCBI Taxonomy" id="1856"/>
    <lineage>
        <taxon>Bacteria</taxon>
        <taxon>Bacillati</taxon>
        <taxon>Actinomycetota</taxon>
        <taxon>Actinomycetes</taxon>
        <taxon>Frankiales</taxon>
        <taxon>Frankiaceae</taxon>
        <taxon>Frankia</taxon>
    </lineage>
</organism>
<gene>
    <name evidence="8" type="ORF">FF36_04443</name>
</gene>
<dbReference type="Gene3D" id="1.20.1250.20">
    <property type="entry name" value="MFS general substrate transporter like domains"/>
    <property type="match status" value="1"/>
</dbReference>
<protein>
    <submittedName>
        <fullName evidence="8">Arabinose efflux permease family protein</fullName>
    </submittedName>
</protein>
<dbReference type="Pfam" id="PF07690">
    <property type="entry name" value="MFS_1"/>
    <property type="match status" value="1"/>
</dbReference>
<dbReference type="AlphaFoldDB" id="A0A0D8BCW1"/>
<accession>A0A0D8BCW1</accession>
<evidence type="ECO:0000313" key="9">
    <source>
        <dbReference type="Proteomes" id="UP000032545"/>
    </source>
</evidence>
<name>A0A0D8BCW1_9ACTN</name>
<reference evidence="8 9" key="2">
    <citation type="journal article" date="2016" name="Genome Announc.">
        <title>Permanent Draft Genome Sequences for Two Variants of Frankia sp. Strain CpI1, the First Frankia Strain Isolated from Root Nodules of Comptonia peregrina.</title>
        <authorList>
            <person name="Oshone R."/>
            <person name="Hurst S.G.IV."/>
            <person name="Abebe-Akele F."/>
            <person name="Simpson S."/>
            <person name="Morris K."/>
            <person name="Thomas W.K."/>
            <person name="Tisa L.S."/>
        </authorList>
    </citation>
    <scope>NUCLEOTIDE SEQUENCE [LARGE SCALE GENOMIC DNA]</scope>
    <source>
        <strain evidence="9">CpI1-S</strain>
    </source>
</reference>
<dbReference type="GO" id="GO:0005886">
    <property type="term" value="C:plasma membrane"/>
    <property type="evidence" value="ECO:0007669"/>
    <property type="project" value="UniProtKB-SubCell"/>
</dbReference>
<comment type="subcellular location">
    <subcellularLocation>
        <location evidence="1">Cell membrane</location>
        <topology evidence="1">Multi-pass membrane protein</topology>
    </subcellularLocation>
</comment>
<evidence type="ECO:0000313" key="8">
    <source>
        <dbReference type="EMBL" id="KJE21212.1"/>
    </source>
</evidence>
<evidence type="ECO:0000256" key="1">
    <source>
        <dbReference type="ARBA" id="ARBA00004651"/>
    </source>
</evidence>
<dbReference type="PATRIC" id="fig|1502723.3.peg.4375"/>
<dbReference type="GO" id="GO:0022857">
    <property type="term" value="F:transmembrane transporter activity"/>
    <property type="evidence" value="ECO:0007669"/>
    <property type="project" value="InterPro"/>
</dbReference>
<keyword evidence="5 6" id="KW-0472">Membrane</keyword>
<evidence type="ECO:0000256" key="3">
    <source>
        <dbReference type="ARBA" id="ARBA00022692"/>
    </source>
</evidence>
<evidence type="ECO:0000256" key="5">
    <source>
        <dbReference type="ARBA" id="ARBA00023136"/>
    </source>
</evidence>
<dbReference type="PANTHER" id="PTHR23513">
    <property type="entry name" value="INTEGRAL MEMBRANE EFFLUX PROTEIN-RELATED"/>
    <property type="match status" value="1"/>
</dbReference>
<evidence type="ECO:0000256" key="6">
    <source>
        <dbReference type="SAM" id="Phobius"/>
    </source>
</evidence>
<proteinExistence type="predicted"/>
<dbReference type="RefSeq" id="WP_044886971.1">
    <property type="nucleotide sequence ID" value="NZ_JYFN01000041.1"/>
</dbReference>
<feature type="transmembrane region" description="Helical" evidence="6">
    <location>
        <begin position="12"/>
        <end position="34"/>
    </location>
</feature>
<feature type="transmembrane region" description="Helical" evidence="6">
    <location>
        <begin position="282"/>
        <end position="302"/>
    </location>
</feature>
<dbReference type="PANTHER" id="PTHR23513:SF11">
    <property type="entry name" value="STAPHYLOFERRIN A TRANSPORTER"/>
    <property type="match status" value="1"/>
</dbReference>
<keyword evidence="2" id="KW-1003">Cell membrane</keyword>
<dbReference type="CDD" id="cd06173">
    <property type="entry name" value="MFS_MefA_like"/>
    <property type="match status" value="1"/>
</dbReference>
<keyword evidence="9" id="KW-1185">Reference proteome</keyword>
<evidence type="ECO:0000256" key="4">
    <source>
        <dbReference type="ARBA" id="ARBA00022989"/>
    </source>
</evidence>
<dbReference type="InterPro" id="IPR020846">
    <property type="entry name" value="MFS_dom"/>
</dbReference>
<dbReference type="InterPro" id="IPR036259">
    <property type="entry name" value="MFS_trans_sf"/>
</dbReference>
<keyword evidence="3 6" id="KW-0812">Transmembrane</keyword>
<feature type="domain" description="Major facilitator superfamily (MFS) profile" evidence="7">
    <location>
        <begin position="8"/>
        <end position="395"/>
    </location>
</feature>
<comment type="caution">
    <text evidence="8">The sequence shown here is derived from an EMBL/GenBank/DDBJ whole genome shotgun (WGS) entry which is preliminary data.</text>
</comment>
<dbReference type="Proteomes" id="UP000032545">
    <property type="component" value="Unassembled WGS sequence"/>
</dbReference>
<dbReference type="InterPro" id="IPR011701">
    <property type="entry name" value="MFS"/>
</dbReference>
<dbReference type="PROSITE" id="PS50850">
    <property type="entry name" value="MFS"/>
    <property type="match status" value="1"/>
</dbReference>
<sequence>MTRGLGRRFWLLYTGESTSAMGTAATAVALPVVALRSTGDVRQAGMAGAALSVGIVLARLPAGVVADRYDRRLLSLAGNTLGVLVLASLALLTAVDRASLPVLLAAAFLVGTIGSALAPVENVTLRTIVQPDLLPSALALIQTRAATAMVAGPLAGMALLGVNAQELFAVDACTYLVSVVCMALLPAMPAAPAGPGRAGRHPLRSATEGIRFIVLTPFLRYAAVNAAVINVVFNGLIIVIIASTSAGTGAGIGVGIQTAALGAGAFGGSLIAASVARRLPPAWGIALGTAVVALALSGFTLVRATWAAAIPLAVAAAAGPVITVVISTVQIGITPNEMQGRVHSGIGFLAQAVSPLGSVLAGLGVRAFGLTATVSGAALAVVLLALAGGLVAARQADPTTADARIPVVTGRG</sequence>
<feature type="transmembrane region" description="Helical" evidence="6">
    <location>
        <begin position="345"/>
        <end position="368"/>
    </location>
</feature>
<keyword evidence="4 6" id="KW-1133">Transmembrane helix</keyword>
<feature type="transmembrane region" description="Helical" evidence="6">
    <location>
        <begin position="100"/>
        <end position="120"/>
    </location>
</feature>
<evidence type="ECO:0000256" key="2">
    <source>
        <dbReference type="ARBA" id="ARBA00022475"/>
    </source>
</evidence>
<dbReference type="EMBL" id="JYFN01000041">
    <property type="protein sequence ID" value="KJE21212.1"/>
    <property type="molecule type" value="Genomic_DNA"/>
</dbReference>
<feature type="transmembrane region" description="Helical" evidence="6">
    <location>
        <begin position="212"/>
        <end position="242"/>
    </location>
</feature>
<feature type="transmembrane region" description="Helical" evidence="6">
    <location>
        <begin position="254"/>
        <end position="275"/>
    </location>
</feature>
<evidence type="ECO:0000259" key="7">
    <source>
        <dbReference type="PROSITE" id="PS50850"/>
    </source>
</evidence>
<feature type="transmembrane region" description="Helical" evidence="6">
    <location>
        <begin position="308"/>
        <end position="333"/>
    </location>
</feature>
<dbReference type="SUPFAM" id="SSF103473">
    <property type="entry name" value="MFS general substrate transporter"/>
    <property type="match status" value="1"/>
</dbReference>